<proteinExistence type="predicted"/>
<keyword evidence="5" id="KW-1185">Reference proteome</keyword>
<name>A0A4Y6Q1U3_PERCE</name>
<dbReference type="SUPFAM" id="SSF54106">
    <property type="entry name" value="LysM domain"/>
    <property type="match status" value="1"/>
</dbReference>
<organism evidence="4 5">
    <name type="scientific">Persicimonas caeni</name>
    <dbReference type="NCBI Taxonomy" id="2292766"/>
    <lineage>
        <taxon>Bacteria</taxon>
        <taxon>Deltaproteobacteria</taxon>
        <taxon>Bradymonadales</taxon>
        <taxon>Bradymonadaceae</taxon>
        <taxon>Persicimonas</taxon>
    </lineage>
</organism>
<accession>A0A5B8YD76</accession>
<protein>
    <submittedName>
        <fullName evidence="4">LysM peptidoglycan-binding domain-containing protein</fullName>
    </submittedName>
</protein>
<dbReference type="Pfam" id="PF01476">
    <property type="entry name" value="LysM"/>
    <property type="match status" value="1"/>
</dbReference>
<dbReference type="PANTHER" id="PTHR34700">
    <property type="entry name" value="POTASSIUM BINDING PROTEIN KBP"/>
    <property type="match status" value="1"/>
</dbReference>
<reference evidence="4 5" key="1">
    <citation type="submission" date="2019-06" db="EMBL/GenBank/DDBJ databases">
        <title>Persicimonas caeni gen. nov., sp. nov., a predatory bacterium isolated from solar saltern.</title>
        <authorList>
            <person name="Wang S."/>
        </authorList>
    </citation>
    <scope>NUCLEOTIDE SEQUENCE [LARGE SCALE GENOMIC DNA]</scope>
    <source>
        <strain evidence="4 5">YN101</strain>
    </source>
</reference>
<dbReference type="CDD" id="cd00118">
    <property type="entry name" value="LysM"/>
    <property type="match status" value="1"/>
</dbReference>
<accession>A0A4Y6Q1U3</accession>
<feature type="chain" id="PRO_5030106871" evidence="2">
    <location>
        <begin position="37"/>
        <end position="378"/>
    </location>
</feature>
<evidence type="ECO:0000313" key="5">
    <source>
        <dbReference type="Proteomes" id="UP000315995"/>
    </source>
</evidence>
<evidence type="ECO:0000313" key="4">
    <source>
        <dbReference type="EMBL" id="QDG54523.1"/>
    </source>
</evidence>
<feature type="region of interest" description="Disordered" evidence="1">
    <location>
        <begin position="99"/>
        <end position="121"/>
    </location>
</feature>
<dbReference type="InterPro" id="IPR018392">
    <property type="entry name" value="LysM"/>
</dbReference>
<dbReference type="OrthoDB" id="9765158at2"/>
<dbReference type="Gene3D" id="3.10.350.10">
    <property type="entry name" value="LysM domain"/>
    <property type="match status" value="1"/>
</dbReference>
<dbReference type="Proteomes" id="UP000315995">
    <property type="component" value="Chromosome"/>
</dbReference>
<keyword evidence="2" id="KW-0732">Signal</keyword>
<evidence type="ECO:0000256" key="2">
    <source>
        <dbReference type="SAM" id="SignalP"/>
    </source>
</evidence>
<gene>
    <name evidence="4" type="ORF">FIV42_28395</name>
</gene>
<feature type="domain" description="LysM" evidence="3">
    <location>
        <begin position="47"/>
        <end position="95"/>
    </location>
</feature>
<evidence type="ECO:0000259" key="3">
    <source>
        <dbReference type="PROSITE" id="PS51782"/>
    </source>
</evidence>
<dbReference type="InterPro" id="IPR036779">
    <property type="entry name" value="LysM_dom_sf"/>
</dbReference>
<sequence>MWKFVQGLATNRLTQALAGTAAAATLMVAGVSTADAQVTHQQSGDSDYHVVAQGDTMWDLSGRYYGDSYEWPRMWSYNAHITNPHWIYPGDIVYLRDDAGGSGAAQPGQQQANNNQAGAGEPMPQGMYLPLGGYITKDEVQYVGRIVASRKEANMLAEHDTAWVGWGEGAYSDAEKEEIEKEERETIANPGEVQKGDRFAVVREVGTLTNDDGEVIAHKYVVLGGVVVTKVSGTDEEGNKKYYDEVKVTQSWQEIYRGDLLIPYERQLKVVKQSKAETDEVAKVIDTLQPGNMFGEHSYVFLDKGAADGVRMGNRFFAYQRYEGIHLGVDRPLDKKVPWTRVGQLLVLDVREHYSTALVIDSKRELIIGDRLEMYNGY</sequence>
<dbReference type="PROSITE" id="PS51782">
    <property type="entry name" value="LYSM"/>
    <property type="match status" value="1"/>
</dbReference>
<dbReference type="InterPro" id="IPR052196">
    <property type="entry name" value="Bact_Kbp"/>
</dbReference>
<feature type="compositionally biased region" description="Low complexity" evidence="1">
    <location>
        <begin position="104"/>
        <end position="120"/>
    </location>
</feature>
<dbReference type="PANTHER" id="PTHR34700:SF4">
    <property type="entry name" value="PHAGE-LIKE ELEMENT PBSX PROTEIN XKDP"/>
    <property type="match status" value="1"/>
</dbReference>
<dbReference type="AlphaFoldDB" id="A0A4Y6Q1U3"/>
<evidence type="ECO:0000256" key="1">
    <source>
        <dbReference type="SAM" id="MobiDB-lite"/>
    </source>
</evidence>
<feature type="signal peptide" evidence="2">
    <location>
        <begin position="1"/>
        <end position="36"/>
    </location>
</feature>
<dbReference type="RefSeq" id="WP_141200967.1">
    <property type="nucleotide sequence ID" value="NZ_CP041186.1"/>
</dbReference>
<dbReference type="EMBL" id="CP041186">
    <property type="protein sequence ID" value="QDG54523.1"/>
    <property type="molecule type" value="Genomic_DNA"/>
</dbReference>